<evidence type="ECO:0000256" key="2">
    <source>
        <dbReference type="SAM" id="SignalP"/>
    </source>
</evidence>
<feature type="chain" id="PRO_5040835500" evidence="2">
    <location>
        <begin position="19"/>
        <end position="381"/>
    </location>
</feature>
<feature type="compositionally biased region" description="Acidic residues" evidence="1">
    <location>
        <begin position="286"/>
        <end position="308"/>
    </location>
</feature>
<feature type="signal peptide" evidence="2">
    <location>
        <begin position="1"/>
        <end position="18"/>
    </location>
</feature>
<organism evidence="3 4">
    <name type="scientific">Triparma retinervis</name>
    <dbReference type="NCBI Taxonomy" id="2557542"/>
    <lineage>
        <taxon>Eukaryota</taxon>
        <taxon>Sar</taxon>
        <taxon>Stramenopiles</taxon>
        <taxon>Ochrophyta</taxon>
        <taxon>Bolidophyceae</taxon>
        <taxon>Parmales</taxon>
        <taxon>Triparmaceae</taxon>
        <taxon>Triparma</taxon>
    </lineage>
</organism>
<accession>A0A9W7ACR1</accession>
<proteinExistence type="predicted"/>
<protein>
    <submittedName>
        <fullName evidence="3">Uncharacterized protein</fullName>
    </submittedName>
</protein>
<reference evidence="3" key="1">
    <citation type="submission" date="2022-07" db="EMBL/GenBank/DDBJ databases">
        <title>Genome analysis of Parmales, a sister group of diatoms, reveals the evolutionary specialization of diatoms from phago-mixotrophs to photoautotrophs.</title>
        <authorList>
            <person name="Ban H."/>
            <person name="Sato S."/>
            <person name="Yoshikawa S."/>
            <person name="Kazumasa Y."/>
            <person name="Nakamura Y."/>
            <person name="Ichinomiya M."/>
            <person name="Saitoh K."/>
            <person name="Sato N."/>
            <person name="Blanc-Mathieu R."/>
            <person name="Endo H."/>
            <person name="Kuwata A."/>
            <person name="Ogata H."/>
        </authorList>
    </citation>
    <scope>NUCLEOTIDE SEQUENCE</scope>
</reference>
<comment type="caution">
    <text evidence="3">The sequence shown here is derived from an EMBL/GenBank/DDBJ whole genome shotgun (WGS) entry which is preliminary data.</text>
</comment>
<gene>
    <name evidence="3" type="ORF">TrRE_jg13608</name>
</gene>
<sequence>MRVLFLVAIWSLFVRVTSEDGALDRIITRDDETRARFGSMKEEREAREIVGDLKDIVDEYSSMRRYQRALALVEVAKPPTLPPPFYAFMLAEVEARLLSCYQDFNEAVYILHFARDNLLKYLGMMEKSELARHMDVWEAVFAITSKLISWYAHTSSPTGEGVTFLIDWMVESGPYRSKMQLPAYFQPELPMNPWPEWDEWEGLGMGRVRATLLRFQEEMKAEMVGDGEVAKQLEAGFHDTECLVDMTGGVGVGGGAEYKRIIYREEDCRVEEVGGGGEGEERVGEGVEEGMEEGGEEGGEEEKFEEEEPPVHPLSICNAYNDIKEGYSITALSYNTLSKGAKTMGHFGTTNRDWQAIIPISNPGCLKIVVHRSEARPQQGE</sequence>
<dbReference type="AlphaFoldDB" id="A0A9W7ACR1"/>
<evidence type="ECO:0000256" key="1">
    <source>
        <dbReference type="SAM" id="MobiDB-lite"/>
    </source>
</evidence>
<dbReference type="OrthoDB" id="192210at2759"/>
<feature type="non-terminal residue" evidence="3">
    <location>
        <position position="1"/>
    </location>
</feature>
<feature type="region of interest" description="Disordered" evidence="1">
    <location>
        <begin position="271"/>
        <end position="312"/>
    </location>
</feature>
<dbReference type="Proteomes" id="UP001165082">
    <property type="component" value="Unassembled WGS sequence"/>
</dbReference>
<evidence type="ECO:0000313" key="4">
    <source>
        <dbReference type="Proteomes" id="UP001165082"/>
    </source>
</evidence>
<keyword evidence="4" id="KW-1185">Reference proteome</keyword>
<name>A0A9W7ACR1_9STRA</name>
<keyword evidence="2" id="KW-0732">Signal</keyword>
<dbReference type="EMBL" id="BRXZ01002634">
    <property type="protein sequence ID" value="GMH66848.1"/>
    <property type="molecule type" value="Genomic_DNA"/>
</dbReference>
<evidence type="ECO:0000313" key="3">
    <source>
        <dbReference type="EMBL" id="GMH66848.1"/>
    </source>
</evidence>